<gene>
    <name evidence="1" type="ORF">NDU88_002473</name>
</gene>
<keyword evidence="2" id="KW-1185">Reference proteome</keyword>
<dbReference type="Proteomes" id="UP001066276">
    <property type="component" value="Chromosome 2_2"/>
</dbReference>
<reference evidence="1" key="1">
    <citation type="journal article" date="2022" name="bioRxiv">
        <title>Sequencing and chromosome-scale assembly of the giantPleurodeles waltlgenome.</title>
        <authorList>
            <person name="Brown T."/>
            <person name="Elewa A."/>
            <person name="Iarovenko S."/>
            <person name="Subramanian E."/>
            <person name="Araus A.J."/>
            <person name="Petzold A."/>
            <person name="Susuki M."/>
            <person name="Suzuki K.-i.T."/>
            <person name="Hayashi T."/>
            <person name="Toyoda A."/>
            <person name="Oliveira C."/>
            <person name="Osipova E."/>
            <person name="Leigh N.D."/>
            <person name="Simon A."/>
            <person name="Yun M.H."/>
        </authorList>
    </citation>
    <scope>NUCLEOTIDE SEQUENCE</scope>
    <source>
        <strain evidence="1">20211129_DDA</strain>
        <tissue evidence="1">Liver</tissue>
    </source>
</reference>
<name>A0AAV7UWA5_PLEWA</name>
<proteinExistence type="predicted"/>
<dbReference type="AlphaFoldDB" id="A0AAV7UWA5"/>
<comment type="caution">
    <text evidence="1">The sequence shown here is derived from an EMBL/GenBank/DDBJ whole genome shotgun (WGS) entry which is preliminary data.</text>
</comment>
<sequence>MPHLAPESDTVWPDGLVCLLGGRALPRPRGIDTASCTAGAWKTLMRQAGVLAPFASSLPVMAVADGQMFCDGGVRGFLRDADLQTLGDWVVDGRMLGVPDALLNCDDSPLRRFYALRVRSLLRDRFFAGPAAPPEFRALEALCSTKSPSKLITKLYNAAQEQSGGLVMPARAAWERDLGEPIPDGMWRSCCAHMRTLSPNYRLRLLHFKFLHRIYYTPRKLHSMGLVADPRCVRCSAPDAGFFHLAWECEEVYKYWEEVRQRLLI</sequence>
<dbReference type="EMBL" id="JANPWB010000004">
    <property type="protein sequence ID" value="KAJ1193168.1"/>
    <property type="molecule type" value="Genomic_DNA"/>
</dbReference>
<evidence type="ECO:0000313" key="1">
    <source>
        <dbReference type="EMBL" id="KAJ1193168.1"/>
    </source>
</evidence>
<accession>A0AAV7UWA5</accession>
<organism evidence="1 2">
    <name type="scientific">Pleurodeles waltl</name>
    <name type="common">Iberian ribbed newt</name>
    <dbReference type="NCBI Taxonomy" id="8319"/>
    <lineage>
        <taxon>Eukaryota</taxon>
        <taxon>Metazoa</taxon>
        <taxon>Chordata</taxon>
        <taxon>Craniata</taxon>
        <taxon>Vertebrata</taxon>
        <taxon>Euteleostomi</taxon>
        <taxon>Amphibia</taxon>
        <taxon>Batrachia</taxon>
        <taxon>Caudata</taxon>
        <taxon>Salamandroidea</taxon>
        <taxon>Salamandridae</taxon>
        <taxon>Pleurodelinae</taxon>
        <taxon>Pleurodeles</taxon>
    </lineage>
</organism>
<evidence type="ECO:0008006" key="3">
    <source>
        <dbReference type="Google" id="ProtNLM"/>
    </source>
</evidence>
<protein>
    <recommendedName>
        <fullName evidence="3">Reverse transcriptase zinc-binding domain-containing protein</fullName>
    </recommendedName>
</protein>
<evidence type="ECO:0000313" key="2">
    <source>
        <dbReference type="Proteomes" id="UP001066276"/>
    </source>
</evidence>